<accession>A0A198G0M4</accession>
<name>A0A198G0M4_9GAMM</name>
<dbReference type="Proteomes" id="UP000094023">
    <property type="component" value="Unassembled WGS sequence"/>
</dbReference>
<dbReference type="OrthoDB" id="6453173at2"/>
<sequence length="344" mass="40111">MIISEYSNAINIAAYIVCEPEETSIPFIPSWYNVWESHMLRLSLKKLGSTNWSFKRYGINKNIYLREGLRKSNFRPYLYAIEHAFDLAFSQLSHKEKFQLRKEKNGLIYIDSWGELSPFENIDSLRDIFSLNIIPRNILKKYNIKEISCKVRGERNALLSSLLLAQDLINNNIVNNVFICGGFRAIPILSFTEIDRQPLTLSLMKGKNKTINSVERVLCIILSKKNISNTYFSVNRFFSLPKNKKYAIKTLLKNWNECINKNTKAIYSTSLPTYEYNEILNKTLKNIRKDIAYYSLNKLYGDSGFITPALILNHLDYIKSHLSHHLLTTFDGDRGVWFLDCWKQ</sequence>
<dbReference type="STRING" id="1354337.M983_1506"/>
<protein>
    <submittedName>
        <fullName evidence="1">Uncharacterized protein</fullName>
    </submittedName>
</protein>
<comment type="caution">
    <text evidence="1">The sequence shown here is derived from an EMBL/GenBank/DDBJ whole genome shotgun (WGS) entry which is preliminary data.</text>
</comment>
<reference evidence="1 2" key="1">
    <citation type="submission" date="2016-04" db="EMBL/GenBank/DDBJ databases">
        <title>ATOL: Assembling a taxonomically balanced genome-scale reconstruction of the evolutionary history of the Enterobacteriaceae.</title>
        <authorList>
            <person name="Plunkett G.III."/>
            <person name="Neeno-Eckwall E.C."/>
            <person name="Glasner J.D."/>
            <person name="Perna N.T."/>
        </authorList>
    </citation>
    <scope>NUCLEOTIDE SEQUENCE [LARGE SCALE GENOMIC DNA]</scope>
    <source>
        <strain evidence="1 2">ATCC 19692</strain>
    </source>
</reference>
<proteinExistence type="predicted"/>
<gene>
    <name evidence="1" type="ORF">M983_1506</name>
</gene>
<dbReference type="AlphaFoldDB" id="A0A198G0M4"/>
<dbReference type="EMBL" id="LXEN01000069">
    <property type="protein sequence ID" value="OAT30500.1"/>
    <property type="molecule type" value="Genomic_DNA"/>
</dbReference>
<evidence type="ECO:0000313" key="1">
    <source>
        <dbReference type="EMBL" id="OAT30500.1"/>
    </source>
</evidence>
<organism evidence="1 2">
    <name type="scientific">Proteus myxofaciens ATCC 19692</name>
    <dbReference type="NCBI Taxonomy" id="1354337"/>
    <lineage>
        <taxon>Bacteria</taxon>
        <taxon>Pseudomonadati</taxon>
        <taxon>Pseudomonadota</taxon>
        <taxon>Gammaproteobacteria</taxon>
        <taxon>Enterobacterales</taxon>
        <taxon>Morganellaceae</taxon>
        <taxon>Proteus</taxon>
    </lineage>
</organism>
<dbReference type="RefSeq" id="WP_066749475.1">
    <property type="nucleotide sequence ID" value="NZ_LXEN01000069.1"/>
</dbReference>
<keyword evidence="2" id="KW-1185">Reference proteome</keyword>
<evidence type="ECO:0000313" key="2">
    <source>
        <dbReference type="Proteomes" id="UP000094023"/>
    </source>
</evidence>